<dbReference type="AlphaFoldDB" id="A0A1Q9C7Y2"/>
<name>A0A1Q9C7Y2_SYMMI</name>
<comment type="caution">
    <text evidence="3">The sequence shown here is derived from an EMBL/GenBank/DDBJ whole genome shotgun (WGS) entry which is preliminary data.</text>
</comment>
<keyword evidence="4" id="KW-1185">Reference proteome</keyword>
<feature type="transmembrane region" description="Helical" evidence="2">
    <location>
        <begin position="226"/>
        <end position="245"/>
    </location>
</feature>
<feature type="transmembrane region" description="Helical" evidence="2">
    <location>
        <begin position="127"/>
        <end position="148"/>
    </location>
</feature>
<evidence type="ECO:0000313" key="4">
    <source>
        <dbReference type="Proteomes" id="UP000186817"/>
    </source>
</evidence>
<evidence type="ECO:0000256" key="2">
    <source>
        <dbReference type="SAM" id="Phobius"/>
    </source>
</evidence>
<accession>A0A1Q9C7Y2</accession>
<keyword evidence="2" id="KW-0812">Transmembrane</keyword>
<protein>
    <submittedName>
        <fullName evidence="3">Uncharacterized protein</fullName>
    </submittedName>
</protein>
<feature type="region of interest" description="Disordered" evidence="1">
    <location>
        <begin position="748"/>
        <end position="779"/>
    </location>
</feature>
<gene>
    <name evidence="3" type="ORF">AK812_SmicGene40736</name>
</gene>
<reference evidence="3 4" key="1">
    <citation type="submission" date="2016-02" db="EMBL/GenBank/DDBJ databases">
        <title>Genome analysis of coral dinoflagellate symbionts highlights evolutionary adaptations to a symbiotic lifestyle.</title>
        <authorList>
            <person name="Aranda M."/>
            <person name="Li Y."/>
            <person name="Liew Y.J."/>
            <person name="Baumgarten S."/>
            <person name="Simakov O."/>
            <person name="Wilson M."/>
            <person name="Piel J."/>
            <person name="Ashoor H."/>
            <person name="Bougouffa S."/>
            <person name="Bajic V.B."/>
            <person name="Ryu T."/>
            <person name="Ravasi T."/>
            <person name="Bayer T."/>
            <person name="Micklem G."/>
            <person name="Kim H."/>
            <person name="Bhak J."/>
            <person name="Lajeunesse T.C."/>
            <person name="Voolstra C.R."/>
        </authorList>
    </citation>
    <scope>NUCLEOTIDE SEQUENCE [LARGE SCALE GENOMIC DNA]</scope>
    <source>
        <strain evidence="3 4">CCMP2467</strain>
    </source>
</reference>
<dbReference type="EMBL" id="LSRX01001534">
    <property type="protein sequence ID" value="OLP79020.1"/>
    <property type="molecule type" value="Genomic_DNA"/>
</dbReference>
<evidence type="ECO:0000313" key="3">
    <source>
        <dbReference type="EMBL" id="OLP79020.1"/>
    </source>
</evidence>
<dbReference type="OrthoDB" id="425804at2759"/>
<feature type="transmembrane region" description="Helical" evidence="2">
    <location>
        <begin position="290"/>
        <end position="310"/>
    </location>
</feature>
<feature type="transmembrane region" description="Helical" evidence="2">
    <location>
        <begin position="316"/>
        <end position="337"/>
    </location>
</feature>
<feature type="transmembrane region" description="Helical" evidence="2">
    <location>
        <begin position="363"/>
        <end position="381"/>
    </location>
</feature>
<sequence length="1171" mass="129851">MSASKLEKNVANLERRLRHEFQLELNAKLEPCLVRLAALEQRLEAELMQGRGNKVEETITCADVDDGPRLHTEQSPQKPIGDNADFVNVQVDDAPLEDPMDPVAFLETTWNLVLVAGHAGVGWIDLAIAWLLLFASAGMQITFSVILLTPSFLGDPFDEAEVTVAQEWRNSVAHDAKNMDLARTSLTARVCNNYGGLILSNSQARLVQDIDNFLGLDKDMFQTEGFRPGILLSMLCILLWCLYVGNEFRTIGLSLEAVVQIPRSDKTRYHEGRFETLSYVRFWSYVGLRLLRAGIALALLYAGILWLGGTKAIEDLILNAVALGAILQVDEMVFSALMPKKLQLRIQDLEAIKVHYSRRRSQAESVFILVVMVGLLAWPWFGILEPLAQTMEAVKRAYCDGNQDFVVTFNEDVKITVGFSTAPFQDVRATTVSQRAVDEYIFKDAEREPAKYILMQADLQRFNQYRTMLMTEPAEEIASWCINFDGFFLPGNTPEGIEGYYSPHWHSALAGLGLPENTSCEDMAQFCDVDSGSLVRLVCGKTCCSSAIHNAAWFKVTALGCPAGCLKEADQSPARTCADTHANSTPSWDAFWDAYPSVTENSTGQSLFNNTVGSQVAEMAREMKLQGCSALSNSRWEREVVLGWKWCEGFENLFAPLARLCPESCGCNVDDPAEAPAGCPAFCYPRCEDTIFPAIGEVATCADGQALGWCVAKYWAYCICQKNFLCLTGPAAMARGTKRSAAAATVQTVEESPDDAESTVPIDGCEDENHRNGPEQGLRRRRDGVVRCARCHDLRKRKLMVVGSRGLDLAAHFRMRRSMPSVEVVPSSPEADDEREHDREIHEAITIPCMRVEVNAAAKLASPPADFMDDAMETTDAPPSESSDGATPKVLHIGCDVCPRWYVVDQLLFDHWREEKFTCCMIGEHCGRKDKKTALVSCAGVPGMLTRMGRPCISRESRPRLLPLGFWDLWRPGTTLCAAAPRVFAAPIAIAGRQRLLEAEHLLATAFEDEAAAKTISLLLGLRRKRRQGASKLEPSKVWLLWQESESAAEPGQMVAVAILSWQRYTAAGPRQLQGGVVLEYIARLPDCGAKAYYLILAAEEVALLLGHSELFSACDLNQDGRAFNGRALPALAAHQNWGFQDTDQKEWRDRRLESYNEDCSLHYMVKQVGQ</sequence>
<organism evidence="3 4">
    <name type="scientific">Symbiodinium microadriaticum</name>
    <name type="common">Dinoflagellate</name>
    <name type="synonym">Zooxanthella microadriatica</name>
    <dbReference type="NCBI Taxonomy" id="2951"/>
    <lineage>
        <taxon>Eukaryota</taxon>
        <taxon>Sar</taxon>
        <taxon>Alveolata</taxon>
        <taxon>Dinophyceae</taxon>
        <taxon>Suessiales</taxon>
        <taxon>Symbiodiniaceae</taxon>
        <taxon>Symbiodinium</taxon>
    </lineage>
</organism>
<dbReference type="Proteomes" id="UP000186817">
    <property type="component" value="Unassembled WGS sequence"/>
</dbReference>
<keyword evidence="2" id="KW-0472">Membrane</keyword>
<keyword evidence="2" id="KW-1133">Transmembrane helix</keyword>
<evidence type="ECO:0000256" key="1">
    <source>
        <dbReference type="SAM" id="MobiDB-lite"/>
    </source>
</evidence>
<proteinExistence type="predicted"/>